<gene>
    <name evidence="1" type="ORF">SAMN04487940_13231</name>
</gene>
<name>A0A975ZQZ8_9RHOB</name>
<accession>A0A975ZQZ8</accession>
<organism evidence="1 2">
    <name type="scientific">Marinovum algicola</name>
    <dbReference type="NCBI Taxonomy" id="42444"/>
    <lineage>
        <taxon>Bacteria</taxon>
        <taxon>Pseudomonadati</taxon>
        <taxon>Pseudomonadota</taxon>
        <taxon>Alphaproteobacteria</taxon>
        <taxon>Rhodobacterales</taxon>
        <taxon>Roseobacteraceae</taxon>
        <taxon>Marinovum</taxon>
    </lineage>
</organism>
<dbReference type="RefSeq" id="WP_074840149.1">
    <property type="nucleotide sequence ID" value="NZ_FNYY01000032.1"/>
</dbReference>
<dbReference type="Proteomes" id="UP000182932">
    <property type="component" value="Unassembled WGS sequence"/>
</dbReference>
<dbReference type="EMBL" id="FNYY01000032">
    <property type="protein sequence ID" value="SEK10283.1"/>
    <property type="molecule type" value="Genomic_DNA"/>
</dbReference>
<reference evidence="1 2" key="1">
    <citation type="submission" date="2016-10" db="EMBL/GenBank/DDBJ databases">
        <authorList>
            <person name="Varghese N."/>
            <person name="Submissions S."/>
        </authorList>
    </citation>
    <scope>NUCLEOTIDE SEQUENCE [LARGE SCALE GENOMIC DNA]</scope>
    <source>
        <strain evidence="1 2">FF3</strain>
    </source>
</reference>
<dbReference type="AlphaFoldDB" id="A0A975ZQZ8"/>
<dbReference type="GeneID" id="80821040"/>
<sequence>MSLDYAFYRQDEIEVLRFRNHSEFLDMFTAEPLVQLETVHDFYVTRRMVSAIIEKIEREMAQHGLPMPPNDSEEFAELEYAVPEDFYWSEPEDWVAALPYYRVLLYILLEDVRADGCLVCGWDA</sequence>
<keyword evidence="2" id="KW-1185">Reference proteome</keyword>
<comment type="caution">
    <text evidence="1">The sequence shown here is derived from an EMBL/GenBank/DDBJ whole genome shotgun (WGS) entry which is preliminary data.</text>
</comment>
<evidence type="ECO:0000313" key="1">
    <source>
        <dbReference type="EMBL" id="SEK10283.1"/>
    </source>
</evidence>
<protein>
    <submittedName>
        <fullName evidence="1">Uncharacterized protein</fullName>
    </submittedName>
</protein>
<proteinExistence type="predicted"/>
<evidence type="ECO:0000313" key="2">
    <source>
        <dbReference type="Proteomes" id="UP000182932"/>
    </source>
</evidence>